<evidence type="ECO:0000313" key="2">
    <source>
        <dbReference type="EMBL" id="SCG54282.1"/>
    </source>
</evidence>
<dbReference type="InterPro" id="IPR036736">
    <property type="entry name" value="ACP-like_sf"/>
</dbReference>
<name>A0A1C5I779_9ACTN</name>
<dbReference type="STRING" id="47864.GA0070560_108179"/>
<dbReference type="SUPFAM" id="SSF47336">
    <property type="entry name" value="ACP-like"/>
    <property type="match status" value="1"/>
</dbReference>
<proteinExistence type="predicted"/>
<dbReference type="Gene3D" id="1.10.1200.10">
    <property type="entry name" value="ACP-like"/>
    <property type="match status" value="1"/>
</dbReference>
<dbReference type="InterPro" id="IPR009081">
    <property type="entry name" value="PP-bd_ACP"/>
</dbReference>
<keyword evidence="3" id="KW-1185">Reference proteome</keyword>
<dbReference type="PROSITE" id="PS50075">
    <property type="entry name" value="CARRIER"/>
    <property type="match status" value="1"/>
</dbReference>
<dbReference type="EMBL" id="FMDN01000008">
    <property type="protein sequence ID" value="SCG54282.1"/>
    <property type="molecule type" value="Genomic_DNA"/>
</dbReference>
<dbReference type="Pfam" id="PF00550">
    <property type="entry name" value="PP-binding"/>
    <property type="match status" value="1"/>
</dbReference>
<accession>A0A1C5I779</accession>
<evidence type="ECO:0000313" key="3">
    <source>
        <dbReference type="Proteomes" id="UP000199408"/>
    </source>
</evidence>
<sequence length="82" mass="8738">MDEQQAVELVTRLVARGRGVDARALSPATNLVEDLGFDSLDASELLAAVHTETGTHLPMSDLSDLRTIGDIGRALTHQEATP</sequence>
<dbReference type="RefSeq" id="WP_091296438.1">
    <property type="nucleotide sequence ID" value="NZ_FMDN01000008.1"/>
</dbReference>
<organism evidence="2 3">
    <name type="scientific">Micromonospora halophytica</name>
    <dbReference type="NCBI Taxonomy" id="47864"/>
    <lineage>
        <taxon>Bacteria</taxon>
        <taxon>Bacillati</taxon>
        <taxon>Actinomycetota</taxon>
        <taxon>Actinomycetes</taxon>
        <taxon>Micromonosporales</taxon>
        <taxon>Micromonosporaceae</taxon>
        <taxon>Micromonospora</taxon>
    </lineage>
</organism>
<feature type="domain" description="Carrier" evidence="1">
    <location>
        <begin position="1"/>
        <end position="79"/>
    </location>
</feature>
<dbReference type="AlphaFoldDB" id="A0A1C5I779"/>
<dbReference type="OrthoDB" id="3392378at2"/>
<reference evidence="3" key="1">
    <citation type="submission" date="2016-06" db="EMBL/GenBank/DDBJ databases">
        <authorList>
            <person name="Varghese N."/>
        </authorList>
    </citation>
    <scope>NUCLEOTIDE SEQUENCE [LARGE SCALE GENOMIC DNA]</scope>
    <source>
        <strain evidence="3">DSM 43171</strain>
    </source>
</reference>
<evidence type="ECO:0000259" key="1">
    <source>
        <dbReference type="PROSITE" id="PS50075"/>
    </source>
</evidence>
<gene>
    <name evidence="2" type="ORF">GA0070560_108179</name>
</gene>
<protein>
    <submittedName>
        <fullName evidence="2">Acyl carrier protein</fullName>
    </submittedName>
</protein>
<dbReference type="Proteomes" id="UP000199408">
    <property type="component" value="Unassembled WGS sequence"/>
</dbReference>